<dbReference type="Gene3D" id="1.10.238.10">
    <property type="entry name" value="EF-hand"/>
    <property type="match status" value="1"/>
</dbReference>
<gene>
    <name evidence="4" type="ORF">MONAX_5E032441</name>
</gene>
<dbReference type="EMBL" id="CABDUW010000239">
    <property type="protein sequence ID" value="VTJ63680.1"/>
    <property type="molecule type" value="Genomic_DNA"/>
</dbReference>
<reference evidence="4" key="1">
    <citation type="submission" date="2019-04" db="EMBL/GenBank/DDBJ databases">
        <authorList>
            <person name="Alioto T."/>
            <person name="Alioto T."/>
        </authorList>
    </citation>
    <scope>NUCLEOTIDE SEQUENCE [LARGE SCALE GENOMIC DNA]</scope>
</reference>
<dbReference type="SUPFAM" id="SSF47473">
    <property type="entry name" value="EF-hand"/>
    <property type="match status" value="1"/>
</dbReference>
<dbReference type="Pfam" id="PF13499">
    <property type="entry name" value="EF-hand_7"/>
    <property type="match status" value="1"/>
</dbReference>
<proteinExistence type="predicted"/>
<keyword evidence="5" id="KW-1185">Reference proteome</keyword>
<evidence type="ECO:0000313" key="4">
    <source>
        <dbReference type="EMBL" id="VTJ63680.1"/>
    </source>
</evidence>
<comment type="caution">
    <text evidence="4">The sequence shown here is derived from an EMBL/GenBank/DDBJ whole genome shotgun (WGS) entry which is preliminary data.</text>
</comment>
<evidence type="ECO:0000256" key="2">
    <source>
        <dbReference type="ARBA" id="ARBA00022837"/>
    </source>
</evidence>
<dbReference type="PROSITE" id="PS00018">
    <property type="entry name" value="EF_HAND_1"/>
    <property type="match status" value="1"/>
</dbReference>
<name>A0A5E4B3G5_MARMO</name>
<dbReference type="InterPro" id="IPR018247">
    <property type="entry name" value="EF_Hand_1_Ca_BS"/>
</dbReference>
<accession>A0A5E4B3G5</accession>
<feature type="domain" description="EF-hand" evidence="3">
    <location>
        <begin position="11"/>
        <end position="46"/>
    </location>
</feature>
<dbReference type="AlphaFoldDB" id="A0A5E4B3G5"/>
<dbReference type="GO" id="GO:0005509">
    <property type="term" value="F:calcium ion binding"/>
    <property type="evidence" value="ECO:0007669"/>
    <property type="project" value="InterPro"/>
</dbReference>
<keyword evidence="1" id="KW-0479">Metal-binding</keyword>
<evidence type="ECO:0000256" key="1">
    <source>
        <dbReference type="ARBA" id="ARBA00022723"/>
    </source>
</evidence>
<dbReference type="PRINTS" id="PR00450">
    <property type="entry name" value="RECOVERIN"/>
</dbReference>
<feature type="non-terminal residue" evidence="4">
    <location>
        <position position="96"/>
    </location>
</feature>
<dbReference type="InterPro" id="IPR011992">
    <property type="entry name" value="EF-hand-dom_pair"/>
</dbReference>
<organism evidence="4 5">
    <name type="scientific">Marmota monax</name>
    <name type="common">Woodchuck</name>
    <dbReference type="NCBI Taxonomy" id="9995"/>
    <lineage>
        <taxon>Eukaryota</taxon>
        <taxon>Metazoa</taxon>
        <taxon>Chordata</taxon>
        <taxon>Craniata</taxon>
        <taxon>Vertebrata</taxon>
        <taxon>Euteleostomi</taxon>
        <taxon>Mammalia</taxon>
        <taxon>Eutheria</taxon>
        <taxon>Euarchontoglires</taxon>
        <taxon>Glires</taxon>
        <taxon>Rodentia</taxon>
        <taxon>Sciuromorpha</taxon>
        <taxon>Sciuridae</taxon>
        <taxon>Xerinae</taxon>
        <taxon>Marmotini</taxon>
        <taxon>Marmota</taxon>
    </lineage>
</organism>
<protein>
    <recommendedName>
        <fullName evidence="3">EF-hand domain-containing protein</fullName>
    </recommendedName>
</protein>
<dbReference type="Proteomes" id="UP000335636">
    <property type="component" value="Unassembled WGS sequence"/>
</dbReference>
<dbReference type="InterPro" id="IPR002048">
    <property type="entry name" value="EF_hand_dom"/>
</dbReference>
<evidence type="ECO:0000313" key="5">
    <source>
        <dbReference type="Proteomes" id="UP000335636"/>
    </source>
</evidence>
<keyword evidence="2" id="KW-0106">Calcium</keyword>
<dbReference type="CDD" id="cd00051">
    <property type="entry name" value="EFh"/>
    <property type="match status" value="1"/>
</dbReference>
<dbReference type="PROSITE" id="PS50222">
    <property type="entry name" value="EF_HAND_2"/>
    <property type="match status" value="1"/>
</dbReference>
<sequence>MREEEDASRPARAQVEKRFFTLFDLDGNGTITLEELQEALTLLTRGNPMDKLKFLFQVYDVDGSREPWKVSEQHGGDIWSFALSLRLKGNGWQKTE</sequence>
<evidence type="ECO:0000259" key="3">
    <source>
        <dbReference type="PROSITE" id="PS50222"/>
    </source>
</evidence>